<protein>
    <recommendedName>
        <fullName evidence="1">Death domain-containing protein</fullName>
    </recommendedName>
</protein>
<dbReference type="GO" id="GO:0007165">
    <property type="term" value="P:signal transduction"/>
    <property type="evidence" value="ECO:0007669"/>
    <property type="project" value="InterPro"/>
</dbReference>
<dbReference type="InterPro" id="IPR000488">
    <property type="entry name" value="Death_dom"/>
</dbReference>
<evidence type="ECO:0000259" key="1">
    <source>
        <dbReference type="PROSITE" id="PS50017"/>
    </source>
</evidence>
<dbReference type="CDD" id="cd01670">
    <property type="entry name" value="Death"/>
    <property type="match status" value="1"/>
</dbReference>
<dbReference type="InterPro" id="IPR011029">
    <property type="entry name" value="DEATH-like_dom_sf"/>
</dbReference>
<sequence>MHNKILFVFLSAEASVKQPLNDRVRGVVAEKLRAGSLWKKLARDLRVTDPVIDAIEEDENGDGQECCSQALRKWRESNGACATNRKVMICLTNMGYGNVNWHIMRELDLVLRENMPQAERS</sequence>
<reference evidence="2" key="1">
    <citation type="submission" date="2023-01" db="EMBL/GenBank/DDBJ databases">
        <title>Genome assembly of the deep-sea coral Lophelia pertusa.</title>
        <authorList>
            <person name="Herrera S."/>
            <person name="Cordes E."/>
        </authorList>
    </citation>
    <scope>NUCLEOTIDE SEQUENCE</scope>
    <source>
        <strain evidence="2">USNM1676648</strain>
        <tissue evidence="2">Polyp</tissue>
    </source>
</reference>
<keyword evidence="3" id="KW-1185">Reference proteome</keyword>
<evidence type="ECO:0000313" key="3">
    <source>
        <dbReference type="Proteomes" id="UP001163046"/>
    </source>
</evidence>
<dbReference type="PROSITE" id="PS50017">
    <property type="entry name" value="DEATH_DOMAIN"/>
    <property type="match status" value="1"/>
</dbReference>
<dbReference type="Pfam" id="PF00531">
    <property type="entry name" value="Death"/>
    <property type="match status" value="1"/>
</dbReference>
<feature type="domain" description="Death" evidence="1">
    <location>
        <begin position="34"/>
        <end position="107"/>
    </location>
</feature>
<evidence type="ECO:0000313" key="2">
    <source>
        <dbReference type="EMBL" id="KAJ7318903.1"/>
    </source>
</evidence>
<name>A0A9W9Y7G7_9CNID</name>
<proteinExistence type="predicted"/>
<dbReference type="EMBL" id="MU827843">
    <property type="protein sequence ID" value="KAJ7318903.1"/>
    <property type="molecule type" value="Genomic_DNA"/>
</dbReference>
<dbReference type="Proteomes" id="UP001163046">
    <property type="component" value="Unassembled WGS sequence"/>
</dbReference>
<dbReference type="SUPFAM" id="SSF47986">
    <property type="entry name" value="DEATH domain"/>
    <property type="match status" value="1"/>
</dbReference>
<dbReference type="OrthoDB" id="100767at2759"/>
<organism evidence="2 3">
    <name type="scientific">Desmophyllum pertusum</name>
    <dbReference type="NCBI Taxonomy" id="174260"/>
    <lineage>
        <taxon>Eukaryota</taxon>
        <taxon>Metazoa</taxon>
        <taxon>Cnidaria</taxon>
        <taxon>Anthozoa</taxon>
        <taxon>Hexacorallia</taxon>
        <taxon>Scleractinia</taxon>
        <taxon>Caryophylliina</taxon>
        <taxon>Caryophylliidae</taxon>
        <taxon>Desmophyllum</taxon>
    </lineage>
</organism>
<accession>A0A9W9Y7G7</accession>
<dbReference type="Gene3D" id="1.10.533.10">
    <property type="entry name" value="Death Domain, Fas"/>
    <property type="match status" value="1"/>
</dbReference>
<dbReference type="AlphaFoldDB" id="A0A9W9Y7G7"/>
<gene>
    <name evidence="2" type="ORF">OS493_037029</name>
</gene>
<comment type="caution">
    <text evidence="2">The sequence shown here is derived from an EMBL/GenBank/DDBJ whole genome shotgun (WGS) entry which is preliminary data.</text>
</comment>